<evidence type="ECO:0000313" key="6">
    <source>
        <dbReference type="Proteomes" id="UP000184432"/>
    </source>
</evidence>
<dbReference type="InterPro" id="IPR018062">
    <property type="entry name" value="HTH_AraC-typ_CS"/>
</dbReference>
<name>A0A1M6A191_9FLAO</name>
<dbReference type="PROSITE" id="PS00041">
    <property type="entry name" value="HTH_ARAC_FAMILY_1"/>
    <property type="match status" value="1"/>
</dbReference>
<dbReference type="AlphaFoldDB" id="A0A1M6A191"/>
<accession>A0A1M6A191</accession>
<dbReference type="CDD" id="cd06976">
    <property type="entry name" value="cupin_MtlR-like_N"/>
    <property type="match status" value="1"/>
</dbReference>
<dbReference type="PRINTS" id="PR00032">
    <property type="entry name" value="HTHARAC"/>
</dbReference>
<dbReference type="InterPro" id="IPR018060">
    <property type="entry name" value="HTH_AraC"/>
</dbReference>
<dbReference type="STRING" id="570521.SAMN04488508_10110"/>
<dbReference type="PANTHER" id="PTHR43280:SF34">
    <property type="entry name" value="ARAC-FAMILY TRANSCRIPTIONAL REGULATOR"/>
    <property type="match status" value="1"/>
</dbReference>
<evidence type="ECO:0000256" key="3">
    <source>
        <dbReference type="ARBA" id="ARBA00023163"/>
    </source>
</evidence>
<feature type="domain" description="HTH araC/xylS-type" evidence="4">
    <location>
        <begin position="188"/>
        <end position="286"/>
    </location>
</feature>
<protein>
    <submittedName>
        <fullName evidence="5">AraC-type DNA-binding protein</fullName>
    </submittedName>
</protein>
<evidence type="ECO:0000313" key="5">
    <source>
        <dbReference type="EMBL" id="SHI30225.1"/>
    </source>
</evidence>
<evidence type="ECO:0000256" key="2">
    <source>
        <dbReference type="ARBA" id="ARBA00023125"/>
    </source>
</evidence>
<sequence length="290" mass="34121">MRLTYKENDLIPDKSFLVRRDTIPCIEEDWHFHKELELIYFLKSSGTRYVGNSIHHFNPGDLYLIGSNLPHLFKNNSEYYLKDSITESVDVIVVKFEPDFLGEEFMQLSEMKKIKSLLYQSNRGIKFSVVKKSLIHNLFIDLVKDNGALRIIKILEILHTLSQNENFQFLCGETQAAFFRREEKQKIAKIITYLTSNYDKKIELKEIASIAHMTPNSFCRYFKKQTHKSFSQYLNEIRIVNACKLLIEGKLQITTICYQCGFNTITNFNRQFKNLMGITPSEYQKKFQAF</sequence>
<dbReference type="PROSITE" id="PS01124">
    <property type="entry name" value="HTH_ARAC_FAMILY_2"/>
    <property type="match status" value="1"/>
</dbReference>
<dbReference type="Gene3D" id="2.60.120.10">
    <property type="entry name" value="Jelly Rolls"/>
    <property type="match status" value="1"/>
</dbReference>
<dbReference type="GO" id="GO:0003700">
    <property type="term" value="F:DNA-binding transcription factor activity"/>
    <property type="evidence" value="ECO:0007669"/>
    <property type="project" value="InterPro"/>
</dbReference>
<dbReference type="OrthoDB" id="1410704at2"/>
<keyword evidence="1" id="KW-0805">Transcription regulation</keyword>
<dbReference type="SUPFAM" id="SSF46689">
    <property type="entry name" value="Homeodomain-like"/>
    <property type="match status" value="2"/>
</dbReference>
<evidence type="ECO:0000256" key="1">
    <source>
        <dbReference type="ARBA" id="ARBA00023015"/>
    </source>
</evidence>
<organism evidence="5 6">
    <name type="scientific">Aquimarina spongiae</name>
    <dbReference type="NCBI Taxonomy" id="570521"/>
    <lineage>
        <taxon>Bacteria</taxon>
        <taxon>Pseudomonadati</taxon>
        <taxon>Bacteroidota</taxon>
        <taxon>Flavobacteriia</taxon>
        <taxon>Flavobacteriales</taxon>
        <taxon>Flavobacteriaceae</taxon>
        <taxon>Aquimarina</taxon>
    </lineage>
</organism>
<dbReference type="EMBL" id="FQYP01000001">
    <property type="protein sequence ID" value="SHI30225.1"/>
    <property type="molecule type" value="Genomic_DNA"/>
</dbReference>
<reference evidence="6" key="1">
    <citation type="submission" date="2016-11" db="EMBL/GenBank/DDBJ databases">
        <authorList>
            <person name="Varghese N."/>
            <person name="Submissions S."/>
        </authorList>
    </citation>
    <scope>NUCLEOTIDE SEQUENCE [LARGE SCALE GENOMIC DNA]</scope>
    <source>
        <strain evidence="6">DSM 22623</strain>
    </source>
</reference>
<dbReference type="RefSeq" id="WP_073312333.1">
    <property type="nucleotide sequence ID" value="NZ_FQYP01000001.1"/>
</dbReference>
<dbReference type="SMART" id="SM00342">
    <property type="entry name" value="HTH_ARAC"/>
    <property type="match status" value="1"/>
</dbReference>
<gene>
    <name evidence="5" type="ORF">SAMN04488508_10110</name>
</gene>
<keyword evidence="2 5" id="KW-0238">DNA-binding</keyword>
<evidence type="ECO:0000259" key="4">
    <source>
        <dbReference type="PROSITE" id="PS01124"/>
    </source>
</evidence>
<dbReference type="InterPro" id="IPR009057">
    <property type="entry name" value="Homeodomain-like_sf"/>
</dbReference>
<keyword evidence="3" id="KW-0804">Transcription</keyword>
<dbReference type="Proteomes" id="UP000184432">
    <property type="component" value="Unassembled WGS sequence"/>
</dbReference>
<dbReference type="InterPro" id="IPR020449">
    <property type="entry name" value="Tscrpt_reg_AraC-type_HTH"/>
</dbReference>
<dbReference type="Pfam" id="PF12833">
    <property type="entry name" value="HTH_18"/>
    <property type="match status" value="1"/>
</dbReference>
<dbReference type="SUPFAM" id="SSF51182">
    <property type="entry name" value="RmlC-like cupins"/>
    <property type="match status" value="1"/>
</dbReference>
<keyword evidence="6" id="KW-1185">Reference proteome</keyword>
<dbReference type="InterPro" id="IPR011051">
    <property type="entry name" value="RmlC_Cupin_sf"/>
</dbReference>
<proteinExistence type="predicted"/>
<dbReference type="Gene3D" id="1.10.10.60">
    <property type="entry name" value="Homeodomain-like"/>
    <property type="match status" value="2"/>
</dbReference>
<dbReference type="PANTHER" id="PTHR43280">
    <property type="entry name" value="ARAC-FAMILY TRANSCRIPTIONAL REGULATOR"/>
    <property type="match status" value="1"/>
</dbReference>
<dbReference type="GO" id="GO:0043565">
    <property type="term" value="F:sequence-specific DNA binding"/>
    <property type="evidence" value="ECO:0007669"/>
    <property type="project" value="InterPro"/>
</dbReference>
<dbReference type="InterPro" id="IPR014710">
    <property type="entry name" value="RmlC-like_jellyroll"/>
</dbReference>